<evidence type="ECO:0000256" key="1">
    <source>
        <dbReference type="SAM" id="MobiDB-lite"/>
    </source>
</evidence>
<dbReference type="EMBL" id="BAAANY010000009">
    <property type="protein sequence ID" value="GAA1678539.1"/>
    <property type="molecule type" value="Genomic_DNA"/>
</dbReference>
<organism evidence="3 4">
    <name type="scientific">Fodinicola feengrottensis</name>
    <dbReference type="NCBI Taxonomy" id="435914"/>
    <lineage>
        <taxon>Bacteria</taxon>
        <taxon>Bacillati</taxon>
        <taxon>Actinomycetota</taxon>
        <taxon>Actinomycetes</taxon>
        <taxon>Mycobacteriales</taxon>
        <taxon>Fodinicola</taxon>
    </lineage>
</organism>
<keyword evidence="2" id="KW-1133">Transmembrane helix</keyword>
<evidence type="ECO:0000313" key="4">
    <source>
        <dbReference type="Proteomes" id="UP001500618"/>
    </source>
</evidence>
<evidence type="ECO:0000256" key="2">
    <source>
        <dbReference type="SAM" id="Phobius"/>
    </source>
</evidence>
<feature type="region of interest" description="Disordered" evidence="1">
    <location>
        <begin position="51"/>
        <end position="84"/>
    </location>
</feature>
<dbReference type="Proteomes" id="UP001500618">
    <property type="component" value="Unassembled WGS sequence"/>
</dbReference>
<dbReference type="RefSeq" id="WP_344310723.1">
    <property type="nucleotide sequence ID" value="NZ_BAAANY010000009.1"/>
</dbReference>
<reference evidence="3 4" key="1">
    <citation type="journal article" date="2019" name="Int. J. Syst. Evol. Microbiol.">
        <title>The Global Catalogue of Microorganisms (GCM) 10K type strain sequencing project: providing services to taxonomists for standard genome sequencing and annotation.</title>
        <authorList>
            <consortium name="The Broad Institute Genomics Platform"/>
            <consortium name="The Broad Institute Genome Sequencing Center for Infectious Disease"/>
            <person name="Wu L."/>
            <person name="Ma J."/>
        </authorList>
    </citation>
    <scope>NUCLEOTIDE SEQUENCE [LARGE SCALE GENOMIC DNA]</scope>
    <source>
        <strain evidence="3 4">JCM 14718</strain>
    </source>
</reference>
<proteinExistence type="predicted"/>
<keyword evidence="4" id="KW-1185">Reference proteome</keyword>
<comment type="caution">
    <text evidence="3">The sequence shown here is derived from an EMBL/GenBank/DDBJ whole genome shotgun (WGS) entry which is preliminary data.</text>
</comment>
<feature type="transmembrane region" description="Helical" evidence="2">
    <location>
        <begin position="20"/>
        <end position="48"/>
    </location>
</feature>
<keyword evidence="2" id="KW-0472">Membrane</keyword>
<protein>
    <submittedName>
        <fullName evidence="3">Uncharacterized protein</fullName>
    </submittedName>
</protein>
<accession>A0ABN2GXP5</accession>
<keyword evidence="2" id="KW-0812">Transmembrane</keyword>
<gene>
    <name evidence="3" type="ORF">GCM10009765_29770</name>
</gene>
<sequence length="165" mass="16801">MGFGEPYGGPPQPPPRRGMGGGAIAGIIIGGILLLLCGGGVGAGITYFATGSNNRSTSGGSGGNTSRQMPSGRPTGSAANSSVPVSIRDLKVGQCMKFGSDVESQPEYQEGAPVQCSEPNSWRVIQRLDGTTDSTPCKSANGFGSYASSDDVPVKYVLCVEANDH</sequence>
<evidence type="ECO:0000313" key="3">
    <source>
        <dbReference type="EMBL" id="GAA1678539.1"/>
    </source>
</evidence>
<name>A0ABN2GXP5_9ACTN</name>